<evidence type="ECO:0000313" key="1">
    <source>
        <dbReference type="EMBL" id="GHO90418.1"/>
    </source>
</evidence>
<accession>A0A8J3ID90</accession>
<dbReference type="EMBL" id="BNJK01000001">
    <property type="protein sequence ID" value="GHO90418.1"/>
    <property type="molecule type" value="Genomic_DNA"/>
</dbReference>
<reference evidence="1" key="1">
    <citation type="submission" date="2020-10" db="EMBL/GenBank/DDBJ databases">
        <title>Taxonomic study of unclassified bacteria belonging to the class Ktedonobacteria.</title>
        <authorList>
            <person name="Yabe S."/>
            <person name="Wang C.M."/>
            <person name="Zheng Y."/>
            <person name="Sakai Y."/>
            <person name="Cavaletti L."/>
            <person name="Monciardini P."/>
            <person name="Donadio S."/>
        </authorList>
    </citation>
    <scope>NUCLEOTIDE SEQUENCE</scope>
    <source>
        <strain evidence="1">ID150040</strain>
    </source>
</reference>
<dbReference type="GO" id="GO:0019748">
    <property type="term" value="P:secondary metabolic process"/>
    <property type="evidence" value="ECO:0007669"/>
    <property type="project" value="InterPro"/>
</dbReference>
<dbReference type="InterPro" id="IPR006748">
    <property type="entry name" value="NH2Glyco/OHUrea_AB-resist_kin"/>
</dbReference>
<dbReference type="Proteomes" id="UP000597444">
    <property type="component" value="Unassembled WGS sequence"/>
</dbReference>
<dbReference type="InterPro" id="IPR011009">
    <property type="entry name" value="Kinase-like_dom_sf"/>
</dbReference>
<organism evidence="1 2">
    <name type="scientific">Reticulibacter mediterranei</name>
    <dbReference type="NCBI Taxonomy" id="2778369"/>
    <lineage>
        <taxon>Bacteria</taxon>
        <taxon>Bacillati</taxon>
        <taxon>Chloroflexota</taxon>
        <taxon>Ktedonobacteria</taxon>
        <taxon>Ktedonobacterales</taxon>
        <taxon>Reticulibacteraceae</taxon>
        <taxon>Reticulibacter</taxon>
    </lineage>
</organism>
<dbReference type="Pfam" id="PF04655">
    <property type="entry name" value="APH_6_hur"/>
    <property type="match status" value="1"/>
</dbReference>
<gene>
    <name evidence="1" type="ORF">KSF_004660</name>
</gene>
<keyword evidence="2" id="KW-1185">Reference proteome</keyword>
<dbReference type="Gene3D" id="3.90.1200.10">
    <property type="match status" value="1"/>
</dbReference>
<dbReference type="AlphaFoldDB" id="A0A8J3ID90"/>
<protein>
    <recommendedName>
        <fullName evidence="3">Aminoglycoside phosphotransferase</fullName>
    </recommendedName>
</protein>
<comment type="caution">
    <text evidence="1">The sequence shown here is derived from an EMBL/GenBank/DDBJ whole genome shotgun (WGS) entry which is preliminary data.</text>
</comment>
<dbReference type="SUPFAM" id="SSF56112">
    <property type="entry name" value="Protein kinase-like (PK-like)"/>
    <property type="match status" value="1"/>
</dbReference>
<proteinExistence type="predicted"/>
<sequence length="246" mass="27917">MPSQHSPYDFQQEIDTLLRADGHGYVRLFKFDYKRRALLLEQLGPSMQERNLEPKQAIPLLCKTLQQAWLVPPGADQTMNPLEYKAQTLAQLISELWGKLERPCSQKIVSQALEFARRRLDAFDPGRCVVVHGDPHSANALLVHAPRTGSESGYVFVDPDGFLCEPEYDLGVVMRDWNEELLAAADPLALAHEYCQLLARESGFDEATIWEWSFIERVSSGLYICAYGSRKHGQLFFKTAQCLLDT</sequence>
<evidence type="ECO:0008006" key="3">
    <source>
        <dbReference type="Google" id="ProtNLM"/>
    </source>
</evidence>
<name>A0A8J3ID90_9CHLR</name>
<dbReference type="GO" id="GO:0016773">
    <property type="term" value="F:phosphotransferase activity, alcohol group as acceptor"/>
    <property type="evidence" value="ECO:0007669"/>
    <property type="project" value="InterPro"/>
</dbReference>
<evidence type="ECO:0000313" key="2">
    <source>
        <dbReference type="Proteomes" id="UP000597444"/>
    </source>
</evidence>